<organism evidence="1">
    <name type="scientific">marine sediment metagenome</name>
    <dbReference type="NCBI Taxonomy" id="412755"/>
    <lineage>
        <taxon>unclassified sequences</taxon>
        <taxon>metagenomes</taxon>
        <taxon>ecological metagenomes</taxon>
    </lineage>
</organism>
<name>X1F5E9_9ZZZZ</name>
<gene>
    <name evidence="1" type="ORF">S03H2_07586</name>
</gene>
<dbReference type="AlphaFoldDB" id="X1F5E9"/>
<evidence type="ECO:0000313" key="1">
    <source>
        <dbReference type="EMBL" id="GAH24599.1"/>
    </source>
</evidence>
<dbReference type="EMBL" id="BARU01003523">
    <property type="protein sequence ID" value="GAH24599.1"/>
    <property type="molecule type" value="Genomic_DNA"/>
</dbReference>
<protein>
    <submittedName>
        <fullName evidence="1">Uncharacterized protein</fullName>
    </submittedName>
</protein>
<proteinExistence type="predicted"/>
<sequence length="54" mass="6283">MEIIEKEHIYRGEFASEMVYIVLLDCEHKFSDELVSGGVNHVQSTLYRHVPDSM</sequence>
<comment type="caution">
    <text evidence="1">The sequence shown here is derived from an EMBL/GenBank/DDBJ whole genome shotgun (WGS) entry which is preliminary data.</text>
</comment>
<reference evidence="1" key="1">
    <citation type="journal article" date="2014" name="Front. Microbiol.">
        <title>High frequency of phylogenetically diverse reductive dehalogenase-homologous genes in deep subseafloor sedimentary metagenomes.</title>
        <authorList>
            <person name="Kawai M."/>
            <person name="Futagami T."/>
            <person name="Toyoda A."/>
            <person name="Takaki Y."/>
            <person name="Nishi S."/>
            <person name="Hori S."/>
            <person name="Arai W."/>
            <person name="Tsubouchi T."/>
            <person name="Morono Y."/>
            <person name="Uchiyama I."/>
            <person name="Ito T."/>
            <person name="Fujiyama A."/>
            <person name="Inagaki F."/>
            <person name="Takami H."/>
        </authorList>
    </citation>
    <scope>NUCLEOTIDE SEQUENCE</scope>
    <source>
        <strain evidence="1">Expedition CK06-06</strain>
    </source>
</reference>
<accession>X1F5E9</accession>